<dbReference type="PANTHER" id="PTHR45913:SF19">
    <property type="entry name" value="LOW QUALITY PROTEIN: ZINC FINGER BED DOMAIN-CONTAINING PROTEIN 5-LIKE"/>
    <property type="match status" value="1"/>
</dbReference>
<evidence type="ECO:0000313" key="1">
    <source>
        <dbReference type="EMBL" id="CAB3267855.1"/>
    </source>
</evidence>
<dbReference type="AlphaFoldDB" id="A0A6F9DYB0"/>
<accession>A0A6F9DYB0</accession>
<gene>
    <name evidence="1" type="primary">Zbed5-003</name>
</gene>
<proteinExistence type="evidence at transcript level"/>
<sequence length="297" mass="33817">MQSKSALKASYMVAARVARCKKPFTIAEELILSCAIDMCREVLGTSAASKLESILLSNNTITRRIIEMSADIECQLLEGIKSSPYYFIQLDEFTDISNKALLLVFVRYCADGNIHDDLLFCQELPTRTTADEVFRCLDTHFANNSIDWNCVGVCTDGAASMTGVHHGVVKQIQERARQAKWTHCFLHRENLATRQMSPGLHDVMSLAVKTVNYIKKNALHSRCFAALCDRLDSEHLQLLYHSEVRWLSKGRILNRLFELKREVYKFLQHSPLAEHYINNHFCAKLSDLSDIFNPVLD</sequence>
<dbReference type="EMBL" id="LR791993">
    <property type="protein sequence ID" value="CAB3267855.1"/>
    <property type="molecule type" value="mRNA"/>
</dbReference>
<dbReference type="InterPro" id="IPR012337">
    <property type="entry name" value="RNaseH-like_sf"/>
</dbReference>
<protein>
    <submittedName>
        <fullName evidence="1">Zinc finger BED domain-containing protein 5-like</fullName>
    </submittedName>
</protein>
<dbReference type="PANTHER" id="PTHR45913">
    <property type="entry name" value="EPM2A-INTERACTING PROTEIN 1"/>
    <property type="match status" value="1"/>
</dbReference>
<reference evidence="1" key="1">
    <citation type="submission" date="2020-04" db="EMBL/GenBank/DDBJ databases">
        <authorList>
            <person name="Neveu A P."/>
        </authorList>
    </citation>
    <scope>NUCLEOTIDE SEQUENCE</scope>
    <source>
        <tissue evidence="1">Whole embryo</tissue>
    </source>
</reference>
<organism evidence="1">
    <name type="scientific">Phallusia mammillata</name>
    <dbReference type="NCBI Taxonomy" id="59560"/>
    <lineage>
        <taxon>Eukaryota</taxon>
        <taxon>Metazoa</taxon>
        <taxon>Chordata</taxon>
        <taxon>Tunicata</taxon>
        <taxon>Ascidiacea</taxon>
        <taxon>Phlebobranchia</taxon>
        <taxon>Ascidiidae</taxon>
        <taxon>Phallusia</taxon>
    </lineage>
</organism>
<name>A0A6F9DYB0_9ASCI</name>
<dbReference type="SUPFAM" id="SSF53098">
    <property type="entry name" value="Ribonuclease H-like"/>
    <property type="match status" value="1"/>
</dbReference>